<name>A0A2N9I224_FAGSY</name>
<dbReference type="EMBL" id="OIVN01004946">
    <property type="protein sequence ID" value="SPD20097.1"/>
    <property type="molecule type" value="Genomic_DNA"/>
</dbReference>
<feature type="region of interest" description="Disordered" evidence="1">
    <location>
        <begin position="1"/>
        <end position="61"/>
    </location>
</feature>
<dbReference type="AlphaFoldDB" id="A0A2N9I224"/>
<feature type="compositionally biased region" description="Low complexity" evidence="1">
    <location>
        <begin position="18"/>
        <end position="33"/>
    </location>
</feature>
<evidence type="ECO:0000256" key="1">
    <source>
        <dbReference type="SAM" id="MobiDB-lite"/>
    </source>
</evidence>
<protein>
    <submittedName>
        <fullName evidence="2">Uncharacterized protein</fullName>
    </submittedName>
</protein>
<sequence length="159" mass="16867">MKPSRCSSLDENNVLTKPLSSPSLGSTGSLPDGPNDKENSKAMNASEILVEPELESGATSPEKLVEAPKLMAVLESEGVSKPVNAINMVVEPELEASKETLGEKPVVVEALNVAAVESVKVEKPVGNDKVAETLRVEYSYGVCEMCQNWLPNKGVCLNG</sequence>
<gene>
    <name evidence="2" type="ORF">FSB_LOCUS47979</name>
</gene>
<feature type="compositionally biased region" description="Polar residues" evidence="1">
    <location>
        <begin position="1"/>
        <end position="15"/>
    </location>
</feature>
<reference evidence="2" key="1">
    <citation type="submission" date="2018-02" db="EMBL/GenBank/DDBJ databases">
        <authorList>
            <person name="Cohen D.B."/>
            <person name="Kent A.D."/>
        </authorList>
    </citation>
    <scope>NUCLEOTIDE SEQUENCE</scope>
</reference>
<proteinExistence type="predicted"/>
<evidence type="ECO:0000313" key="2">
    <source>
        <dbReference type="EMBL" id="SPD20097.1"/>
    </source>
</evidence>
<accession>A0A2N9I224</accession>
<organism evidence="2">
    <name type="scientific">Fagus sylvatica</name>
    <name type="common">Beechnut</name>
    <dbReference type="NCBI Taxonomy" id="28930"/>
    <lineage>
        <taxon>Eukaryota</taxon>
        <taxon>Viridiplantae</taxon>
        <taxon>Streptophyta</taxon>
        <taxon>Embryophyta</taxon>
        <taxon>Tracheophyta</taxon>
        <taxon>Spermatophyta</taxon>
        <taxon>Magnoliopsida</taxon>
        <taxon>eudicotyledons</taxon>
        <taxon>Gunneridae</taxon>
        <taxon>Pentapetalae</taxon>
        <taxon>rosids</taxon>
        <taxon>fabids</taxon>
        <taxon>Fagales</taxon>
        <taxon>Fagaceae</taxon>
        <taxon>Fagus</taxon>
    </lineage>
</organism>